<dbReference type="EC" id="3.2.1.39" evidence="3"/>
<evidence type="ECO:0000256" key="6">
    <source>
        <dbReference type="ARBA" id="ARBA00023295"/>
    </source>
</evidence>
<keyword evidence="5" id="KW-0378">Hydrolase</keyword>
<dbReference type="Pfam" id="PF10290">
    <property type="entry name" value="YJL171C_Tos1_N"/>
    <property type="match status" value="1"/>
</dbReference>
<keyword evidence="12" id="KW-1185">Reference proteome</keyword>
<evidence type="ECO:0000256" key="2">
    <source>
        <dbReference type="ARBA" id="ARBA00006055"/>
    </source>
</evidence>
<evidence type="ECO:0000256" key="1">
    <source>
        <dbReference type="ARBA" id="ARBA00000382"/>
    </source>
</evidence>
<evidence type="ECO:0000256" key="3">
    <source>
        <dbReference type="ARBA" id="ARBA00012780"/>
    </source>
</evidence>
<feature type="non-terminal residue" evidence="11">
    <location>
        <position position="403"/>
    </location>
</feature>
<dbReference type="PANTHER" id="PTHR31737:SF2">
    <property type="entry name" value="PROTEIN TOS1"/>
    <property type="match status" value="1"/>
</dbReference>
<dbReference type="GO" id="GO:0042973">
    <property type="term" value="F:glucan endo-1,3-beta-D-glucosidase activity"/>
    <property type="evidence" value="ECO:0007669"/>
    <property type="project" value="UniProtKB-EC"/>
</dbReference>
<comment type="similarity">
    <text evidence="2">Belongs to the PGA52 family.</text>
</comment>
<evidence type="ECO:0000259" key="9">
    <source>
        <dbReference type="Pfam" id="PF10287"/>
    </source>
</evidence>
<keyword evidence="7" id="KW-0961">Cell wall biogenesis/degradation</keyword>
<evidence type="ECO:0000256" key="8">
    <source>
        <dbReference type="SAM" id="MobiDB-lite"/>
    </source>
</evidence>
<protein>
    <recommendedName>
        <fullName evidence="3">glucan endo-1,3-beta-D-glucosidase</fullName>
        <ecNumber evidence="3">3.2.1.39</ecNumber>
    </recommendedName>
</protein>
<evidence type="ECO:0000259" key="10">
    <source>
        <dbReference type="Pfam" id="PF10290"/>
    </source>
</evidence>
<proteinExistence type="inferred from homology"/>
<keyword evidence="4" id="KW-0732">Signal</keyword>
<dbReference type="AlphaFoldDB" id="A0A6A6GYH5"/>
<evidence type="ECO:0000256" key="7">
    <source>
        <dbReference type="ARBA" id="ARBA00023316"/>
    </source>
</evidence>
<feature type="non-terminal residue" evidence="11">
    <location>
        <position position="1"/>
    </location>
</feature>
<comment type="catalytic activity">
    <reaction evidence="1">
        <text>Hydrolysis of (1-&gt;3)-beta-D-glucosidic linkages in (1-&gt;3)-beta-D-glucans.</text>
        <dbReference type="EC" id="3.2.1.39"/>
    </reaction>
</comment>
<feature type="domain" description="Cell wall protein YJL171C/Tos1 N-terminal" evidence="10">
    <location>
        <begin position="1"/>
        <end position="51"/>
    </location>
</feature>
<evidence type="ECO:0000313" key="12">
    <source>
        <dbReference type="Proteomes" id="UP000800092"/>
    </source>
</evidence>
<evidence type="ECO:0000313" key="11">
    <source>
        <dbReference type="EMBL" id="KAF2230772.1"/>
    </source>
</evidence>
<name>A0A6A6GYH5_VIRVR</name>
<evidence type="ECO:0000256" key="5">
    <source>
        <dbReference type="ARBA" id="ARBA00022801"/>
    </source>
</evidence>
<feature type="region of interest" description="Disordered" evidence="8">
    <location>
        <begin position="153"/>
        <end position="191"/>
    </location>
</feature>
<dbReference type="PANTHER" id="PTHR31737">
    <property type="entry name" value="PROTEIN TOS1"/>
    <property type="match status" value="1"/>
</dbReference>
<dbReference type="OrthoDB" id="118256at2759"/>
<dbReference type="GO" id="GO:0009277">
    <property type="term" value="C:fungal-type cell wall"/>
    <property type="evidence" value="ECO:0007669"/>
    <property type="project" value="TreeGrafter"/>
</dbReference>
<dbReference type="InterPro" id="IPR018807">
    <property type="entry name" value="YJL171C/Tos1_N"/>
</dbReference>
<gene>
    <name evidence="11" type="ORF">EV356DRAFT_435485</name>
</gene>
<dbReference type="GO" id="GO:0071555">
    <property type="term" value="P:cell wall organization"/>
    <property type="evidence" value="ECO:0007669"/>
    <property type="project" value="UniProtKB-KW"/>
</dbReference>
<organism evidence="11 12">
    <name type="scientific">Viridothelium virens</name>
    <name type="common">Speckled blister lichen</name>
    <name type="synonym">Trypethelium virens</name>
    <dbReference type="NCBI Taxonomy" id="1048519"/>
    <lineage>
        <taxon>Eukaryota</taxon>
        <taxon>Fungi</taxon>
        <taxon>Dikarya</taxon>
        <taxon>Ascomycota</taxon>
        <taxon>Pezizomycotina</taxon>
        <taxon>Dothideomycetes</taxon>
        <taxon>Dothideomycetes incertae sedis</taxon>
        <taxon>Trypetheliales</taxon>
        <taxon>Trypetheliaceae</taxon>
        <taxon>Viridothelium</taxon>
    </lineage>
</organism>
<reference evidence="11" key="1">
    <citation type="journal article" date="2020" name="Stud. Mycol.">
        <title>101 Dothideomycetes genomes: a test case for predicting lifestyles and emergence of pathogens.</title>
        <authorList>
            <person name="Haridas S."/>
            <person name="Albert R."/>
            <person name="Binder M."/>
            <person name="Bloem J."/>
            <person name="Labutti K."/>
            <person name="Salamov A."/>
            <person name="Andreopoulos B."/>
            <person name="Baker S."/>
            <person name="Barry K."/>
            <person name="Bills G."/>
            <person name="Bluhm B."/>
            <person name="Cannon C."/>
            <person name="Castanera R."/>
            <person name="Culley D."/>
            <person name="Daum C."/>
            <person name="Ezra D."/>
            <person name="Gonzalez J."/>
            <person name="Henrissat B."/>
            <person name="Kuo A."/>
            <person name="Liang C."/>
            <person name="Lipzen A."/>
            <person name="Lutzoni F."/>
            <person name="Magnuson J."/>
            <person name="Mondo S."/>
            <person name="Nolan M."/>
            <person name="Ohm R."/>
            <person name="Pangilinan J."/>
            <person name="Park H.-J."/>
            <person name="Ramirez L."/>
            <person name="Alfaro M."/>
            <person name="Sun H."/>
            <person name="Tritt A."/>
            <person name="Yoshinaga Y."/>
            <person name="Zwiers L.-H."/>
            <person name="Turgeon B."/>
            <person name="Goodwin S."/>
            <person name="Spatafora J."/>
            <person name="Crous P."/>
            <person name="Grigoriev I."/>
        </authorList>
    </citation>
    <scope>NUCLEOTIDE SEQUENCE</scope>
    <source>
        <strain evidence="11">Tuck. ex Michener</strain>
    </source>
</reference>
<dbReference type="EMBL" id="ML991836">
    <property type="protein sequence ID" value="KAF2230772.1"/>
    <property type="molecule type" value="Genomic_DNA"/>
</dbReference>
<evidence type="ECO:0000256" key="4">
    <source>
        <dbReference type="ARBA" id="ARBA00022729"/>
    </source>
</evidence>
<feature type="compositionally biased region" description="Pro residues" evidence="8">
    <location>
        <begin position="153"/>
        <end position="187"/>
    </location>
</feature>
<dbReference type="InterPro" id="IPR018805">
    <property type="entry name" value="YJL171C/Tos1_C"/>
</dbReference>
<dbReference type="Proteomes" id="UP000800092">
    <property type="component" value="Unassembled WGS sequence"/>
</dbReference>
<feature type="domain" description="Cell wall protein YJL171C/Tos1 C-terminal" evidence="9">
    <location>
        <begin position="195"/>
        <end position="402"/>
    </location>
</feature>
<dbReference type="Pfam" id="PF10287">
    <property type="entry name" value="YJL171C_Tos1_C"/>
    <property type="match status" value="1"/>
</dbReference>
<accession>A0A6A6GYH5</accession>
<sequence>SYNKVVEWDWENGQCSQAQQPYNGPMSPLDEEVSMHFQGPMYLRQFAVYTPSASTESGKSKRQLTHLHGHGHRAFHDMKKERKIQERAVGDIVYATIDGQLVSWINSYSGPPAPATATGGREPVAMSPASIAAPAYTADTTMALAPAAPLPAAAPPPVAAHPPPAAPPPAAAPPAAAPPAADPPPAAPSSIGSGAWSQIAYLNTKQAKSHSFGISFLNKLGVLDAFGLTLAYAAADGTATVALQNETPESNYYIPSNSEIVMMSDKKCDASDCMGALRTPGMSFHGWPGAEKAFFIEFSMPDDGITTPPNGNKPAIWMLNAQIPRSVQFGNAECSPWSTGGGELDVFEVLESGNPNATVTLHSNINGGGNAIFERPTDKNSPIKFAVVFYDNGAHMQILDESF</sequence>
<keyword evidence="6" id="KW-0326">Glycosidase</keyword>